<dbReference type="EMBL" id="AP024086">
    <property type="protein sequence ID" value="BCL61560.1"/>
    <property type="molecule type" value="Genomic_DNA"/>
</dbReference>
<proteinExistence type="predicted"/>
<dbReference type="GO" id="GO:0016020">
    <property type="term" value="C:membrane"/>
    <property type="evidence" value="ECO:0007669"/>
    <property type="project" value="UniProtKB-UniRule"/>
</dbReference>
<keyword evidence="4" id="KW-1185">Reference proteome</keyword>
<feature type="domain" description="OmpA-like" evidence="2">
    <location>
        <begin position="89"/>
        <end position="203"/>
    </location>
</feature>
<organism evidence="3 4">
    <name type="scientific">Desulfomarina profundi</name>
    <dbReference type="NCBI Taxonomy" id="2772557"/>
    <lineage>
        <taxon>Bacteria</taxon>
        <taxon>Pseudomonadati</taxon>
        <taxon>Thermodesulfobacteriota</taxon>
        <taxon>Desulfobulbia</taxon>
        <taxon>Desulfobulbales</taxon>
        <taxon>Desulfobulbaceae</taxon>
        <taxon>Desulfomarina</taxon>
    </lineage>
</organism>
<dbReference type="PANTHER" id="PTHR30329">
    <property type="entry name" value="STATOR ELEMENT OF FLAGELLAR MOTOR COMPLEX"/>
    <property type="match status" value="1"/>
</dbReference>
<dbReference type="PANTHER" id="PTHR30329:SF21">
    <property type="entry name" value="LIPOPROTEIN YIAD-RELATED"/>
    <property type="match status" value="1"/>
</dbReference>
<dbReference type="PROSITE" id="PS51257">
    <property type="entry name" value="PROKAR_LIPOPROTEIN"/>
    <property type="match status" value="1"/>
</dbReference>
<dbReference type="InterPro" id="IPR050330">
    <property type="entry name" value="Bact_OuterMem_StrucFunc"/>
</dbReference>
<keyword evidence="1" id="KW-0472">Membrane</keyword>
<reference evidence="3" key="1">
    <citation type="submission" date="2020-09" db="EMBL/GenBank/DDBJ databases">
        <title>Desulfogranum mesoprofundum gen. nov., sp. nov., a novel mesophilic, sulfate-reducing chemolithoautotroph isolated from a deep-sea hydrothermal vent chimney in the Suiyo Seamount.</title>
        <authorList>
            <person name="Hashimoto Y."/>
            <person name="Nakagawa S."/>
        </authorList>
    </citation>
    <scope>NUCLEOTIDE SEQUENCE</scope>
    <source>
        <strain evidence="3">KT2</strain>
    </source>
</reference>
<dbReference type="Proteomes" id="UP000826725">
    <property type="component" value="Chromosome"/>
</dbReference>
<dbReference type="InterPro" id="IPR006665">
    <property type="entry name" value="OmpA-like"/>
</dbReference>
<sequence length="203" mass="22147">MNKNRLLKTITIFLLLLLVMSGCARKTTVILLPDPNGKVGHVVVSNTAGSLEINKPGEAATIAGHESQPTSPGILSATEIDEKYGQILSVLPAPPKHFILYFYRDSTQLTTPSLTIMKAVLTAIKEEKSQDISVIGHSDTAGDRKYNLLLSTRRAQAIAELLAKNGIKRSRINTTSHGEENPLIKTADNVSEPKNRRVEVIVR</sequence>
<dbReference type="CDD" id="cd07185">
    <property type="entry name" value="OmpA_C-like"/>
    <property type="match status" value="1"/>
</dbReference>
<accession>A0A8D5FPW2</accession>
<name>A0A8D5FPW2_9BACT</name>
<dbReference type="RefSeq" id="WP_228853997.1">
    <property type="nucleotide sequence ID" value="NZ_AP024086.1"/>
</dbReference>
<dbReference type="KEGG" id="dbk:DGMP_22530"/>
<dbReference type="PROSITE" id="PS51123">
    <property type="entry name" value="OMPA_2"/>
    <property type="match status" value="1"/>
</dbReference>
<protein>
    <recommendedName>
        <fullName evidence="2">OmpA-like domain-containing protein</fullName>
    </recommendedName>
</protein>
<evidence type="ECO:0000256" key="1">
    <source>
        <dbReference type="PROSITE-ProRule" id="PRU00473"/>
    </source>
</evidence>
<evidence type="ECO:0000313" key="4">
    <source>
        <dbReference type="Proteomes" id="UP000826725"/>
    </source>
</evidence>
<gene>
    <name evidence="3" type="ORF">DGMP_22530</name>
</gene>
<evidence type="ECO:0000313" key="3">
    <source>
        <dbReference type="EMBL" id="BCL61560.1"/>
    </source>
</evidence>
<dbReference type="Pfam" id="PF00691">
    <property type="entry name" value="OmpA"/>
    <property type="match status" value="1"/>
</dbReference>
<evidence type="ECO:0000259" key="2">
    <source>
        <dbReference type="PROSITE" id="PS51123"/>
    </source>
</evidence>
<dbReference type="AlphaFoldDB" id="A0A8D5FPW2"/>